<dbReference type="EMBL" id="CP002271">
    <property type="protein sequence ID" value="ADO75228.1"/>
    <property type="molecule type" value="Genomic_DNA"/>
</dbReference>
<keyword evidence="3" id="KW-1185">Reference proteome</keyword>
<dbReference type="OrthoDB" id="5522288at2"/>
<sequence>MSCQALQVIVQNGHAEEGRRQEESPLKLRSTVLVAILAGCSTTHGTGGSGSDSSPGVQPATRKELPWIPVLGGRMKTTLFYGPWQCRQEFMRTCQRECARIMGCMWLADIKLDWEGRLVAPPLPVKAGSRYGIFHCCCEDYPKLSPDKKEVERKRWENFRTSFRKDWSKKFGDWPEEEGVAWPGHHIRDLHHGGDPVDPSNIIPVEPGVHNVLNKAYPACYGGLAPWNTVGPHLPYSDN</sequence>
<gene>
    <name evidence="1" type="ordered locus">STAUR_7472</name>
    <name evidence="2" type="ORF">STIAU_5587</name>
</gene>
<dbReference type="eggNOG" id="ENOG5032AUE">
    <property type="taxonomic scope" value="Bacteria"/>
</dbReference>
<dbReference type="EMBL" id="AAMD01000002">
    <property type="protein sequence ID" value="EAU69916.1"/>
    <property type="molecule type" value="Genomic_DNA"/>
</dbReference>
<dbReference type="KEGG" id="sur:STAUR_7472"/>
<evidence type="ECO:0000313" key="1">
    <source>
        <dbReference type="EMBL" id="ADO75228.1"/>
    </source>
</evidence>
<protein>
    <submittedName>
        <fullName evidence="1">Conserved uncharacterized protein</fullName>
    </submittedName>
</protein>
<name>Q09DT8_STIAD</name>
<evidence type="ECO:0000313" key="4">
    <source>
        <dbReference type="Proteomes" id="UP000032702"/>
    </source>
</evidence>
<reference evidence="2 4" key="1">
    <citation type="submission" date="2006-04" db="EMBL/GenBank/DDBJ databases">
        <authorList>
            <person name="Nierman W.C."/>
        </authorList>
    </citation>
    <scope>NUCLEOTIDE SEQUENCE [LARGE SCALE GENOMIC DNA]</scope>
    <source>
        <strain evidence="2 4">DW4/3-1</strain>
    </source>
</reference>
<proteinExistence type="predicted"/>
<reference evidence="1 3" key="2">
    <citation type="journal article" date="2011" name="Mol. Biol. Evol.">
        <title>Comparative genomic analysis of fruiting body formation in Myxococcales.</title>
        <authorList>
            <person name="Huntley S."/>
            <person name="Hamann N."/>
            <person name="Wegener-Feldbrugge S."/>
            <person name="Treuner-Lange A."/>
            <person name="Kube M."/>
            <person name="Reinhardt R."/>
            <person name="Klages S."/>
            <person name="Muller R."/>
            <person name="Ronning C.M."/>
            <person name="Nierman W.C."/>
            <person name="Sogaard-Andersen L."/>
        </authorList>
    </citation>
    <scope>NUCLEOTIDE SEQUENCE [LARGE SCALE GENOMIC DNA]</scope>
    <source>
        <strain evidence="1 3">DW4/3-1</strain>
    </source>
</reference>
<organism evidence="2 4">
    <name type="scientific">Stigmatella aurantiaca (strain DW4/3-1)</name>
    <dbReference type="NCBI Taxonomy" id="378806"/>
    <lineage>
        <taxon>Bacteria</taxon>
        <taxon>Pseudomonadati</taxon>
        <taxon>Myxococcota</taxon>
        <taxon>Myxococcia</taxon>
        <taxon>Myxococcales</taxon>
        <taxon>Cystobacterineae</taxon>
        <taxon>Archangiaceae</taxon>
        <taxon>Stigmatella</taxon>
    </lineage>
</organism>
<accession>Q09DT8</accession>
<evidence type="ECO:0000313" key="2">
    <source>
        <dbReference type="EMBL" id="EAU69916.1"/>
    </source>
</evidence>
<dbReference type="Proteomes" id="UP000032702">
    <property type="component" value="Unassembled WGS sequence"/>
</dbReference>
<dbReference type="AlphaFoldDB" id="Q09DT8"/>
<dbReference type="Proteomes" id="UP000001351">
    <property type="component" value="Chromosome"/>
</dbReference>
<evidence type="ECO:0000313" key="3">
    <source>
        <dbReference type="Proteomes" id="UP000001351"/>
    </source>
</evidence>
<dbReference type="STRING" id="378806.STAUR_7472"/>
<dbReference type="HOGENOM" id="CLU_096785_0_0_7"/>